<evidence type="ECO:0000259" key="1">
    <source>
        <dbReference type="Pfam" id="PF20248"/>
    </source>
</evidence>
<feature type="domain" description="DUF6603" evidence="1">
    <location>
        <begin position="701"/>
        <end position="1178"/>
    </location>
</feature>
<reference evidence="3" key="1">
    <citation type="submission" date="2018-11" db="EMBL/GenBank/DDBJ databases">
        <title>Chitinophaga lutea sp.nov., isolate from arsenic contaminated soil.</title>
        <authorList>
            <person name="Zong Y."/>
        </authorList>
    </citation>
    <scope>NUCLEOTIDE SEQUENCE [LARGE SCALE GENOMIC DNA]</scope>
    <source>
        <strain evidence="3">YLT18</strain>
    </source>
</reference>
<dbReference type="Proteomes" id="UP000279089">
    <property type="component" value="Unassembled WGS sequence"/>
</dbReference>
<dbReference type="Pfam" id="PF20248">
    <property type="entry name" value="DUF6603"/>
    <property type="match status" value="1"/>
</dbReference>
<dbReference type="OrthoDB" id="535891at2"/>
<dbReference type="EMBL" id="RMBX01000001">
    <property type="protein sequence ID" value="RPD42786.1"/>
    <property type="molecule type" value="Genomic_DNA"/>
</dbReference>
<proteinExistence type="predicted"/>
<organism evidence="2 3">
    <name type="scientific">Chitinophaga barathri</name>
    <dbReference type="NCBI Taxonomy" id="1647451"/>
    <lineage>
        <taxon>Bacteria</taxon>
        <taxon>Pseudomonadati</taxon>
        <taxon>Bacteroidota</taxon>
        <taxon>Chitinophagia</taxon>
        <taxon>Chitinophagales</taxon>
        <taxon>Chitinophagaceae</taxon>
        <taxon>Chitinophaga</taxon>
    </lineage>
</organism>
<dbReference type="RefSeq" id="WP_120514067.1">
    <property type="nucleotide sequence ID" value="NZ_QXZY01000001.1"/>
</dbReference>
<evidence type="ECO:0000313" key="3">
    <source>
        <dbReference type="Proteomes" id="UP000279089"/>
    </source>
</evidence>
<protein>
    <recommendedName>
        <fullName evidence="1">DUF6603 domain-containing protein</fullName>
    </recommendedName>
</protein>
<accession>A0A3N4ML54</accession>
<keyword evidence="3" id="KW-1185">Reference proteome</keyword>
<name>A0A3N4ML54_9BACT</name>
<comment type="caution">
    <text evidence="2">The sequence shown here is derived from an EMBL/GenBank/DDBJ whole genome shotgun (WGS) entry which is preliminary data.</text>
</comment>
<sequence>MQLITPMTSLAEVKTWLNAQTPGTTVNVSNDMFRAALVNKLFGFLPETVIAVNNATIDVQTATATLSGTGTIIGQANTAITFVFTQPATALLAGLRLDLDASVQWTLIQSFSLAFTNLKATFTPDESLQVIAMSFTSDIQSGSNTNINIPVNISVASFEGDWTLSGSFTSIGNLTAELIDDIAGNTAITSILPSELAIISNFRLNGFQMAFNPVAQSCSFIRVVIEYAADWKFFNDKFIVDGIFLDFEITEPLSVNKSFHALLYANMTLGGTKFQVGGQFPDKSVYANLLPDSSLNVNSVFQFFHIPLPENFPQVDISLLGFVFYTSSNAFNFKLGITKPIPIAANVSFDSFYFEIGAANNPNTGALSPFGSVKGQFTIQTTTLLMSAAYNSATGLDIRGEVDNLPIGAILADLASKFGVTEIPAFIAKIMLDKLVLTYNTSSGNFTFYCKGSLPMAENTLTIEVSLTAIKTGATFRKDIEAKGIVTYNDQVFTLIFDSTSTDVTFSAEWEDKGKPIGFGDIAGLLGLGNDIPAIPEGLDLGLKSLKFTYNYTKNEFVMNSASNLFGNTVFVATKNILQTKWLFFFGLSTGAKIDLSNLPVIDSILPASATLAIEGIQVDIASQALDKAAGDAINKLIDAYSPPGITYPKVPEGGMQQAVDFSMVLNIGGTRIPLGLGAASNTPPRALATTPGGTTLWYNLQKSFGPLYFDKIGLSYMDSHIYVVANISATAGGLTIALNGIGISLPITDFAVKFTLSGVGITYSGGPVTISGALQGTFKPVNLTGLVLIKVQVLTISGIGGYTTVNDKPSMFLYAVINYPIGGPAFFFITGLSAGFGYNRSLVIPDINGVATFPFVQFAMGTGNVQVPNPQGNIAEQVNSVLQTLIDKGTVAPAVGTNWLAAGIRFTSFEIIDSFALLNVIIGTTVEIDLLGLSRLIIPPGAGIPGSPVPIVARAELALKASYTSGTGLVAIQGQLTTNSYVLSPSCHLTGGFAFYFWFAGDHAGDFVITLGGYNNAFTKPNYYPTVPRLGINWQVDSNLSVKGGEYFALTSNAVMAGGYLEAMWQSGSISAWFSLQADFLIMWKPFYYDISASVDIGASFTIKVWFIHKKITIHVGVSLHIWGPDFSGTAKIHVAIISFTISFGAKGRTVPPALTWGQFTQEMLPQEKGAAPRVYTSKGMATTPAPDVCKLMISNGLVTTLSDKDGELNWIVNPEKFELTATALIPSKTWAFSGNITLGPAQPPEQQNTDFGVRPVNVKSADFTSEQTITITSIETSVFHATKVLQNVSKAMWDQINFNGPGGKPAIGDPLNGTTLKNVLTGFVISPFVKTPHDTLPILLKWLQYGVDPEKPRWDWSRPYIATKSDFKDDTVPGTIMDKTAKANRTALLKAVNRNHLNVKETVDVDGLAEAATDYLLADPLMQLLGEEKI</sequence>
<evidence type="ECO:0000313" key="2">
    <source>
        <dbReference type="EMBL" id="RPD42786.1"/>
    </source>
</evidence>
<dbReference type="InterPro" id="IPR046538">
    <property type="entry name" value="DUF6603"/>
</dbReference>
<gene>
    <name evidence="2" type="ORF">EG028_00360</name>
</gene>